<dbReference type="HOGENOM" id="CLU_2497414_0_0_1"/>
<name>A0A0C2T9C2_AMAMK</name>
<reference evidence="1 2" key="1">
    <citation type="submission" date="2014-04" db="EMBL/GenBank/DDBJ databases">
        <title>Evolutionary Origins and Diversification of the Mycorrhizal Mutualists.</title>
        <authorList>
            <consortium name="DOE Joint Genome Institute"/>
            <consortium name="Mycorrhizal Genomics Consortium"/>
            <person name="Kohler A."/>
            <person name="Kuo A."/>
            <person name="Nagy L.G."/>
            <person name="Floudas D."/>
            <person name="Copeland A."/>
            <person name="Barry K.W."/>
            <person name="Cichocki N."/>
            <person name="Veneault-Fourrey C."/>
            <person name="LaButti K."/>
            <person name="Lindquist E.A."/>
            <person name="Lipzen A."/>
            <person name="Lundell T."/>
            <person name="Morin E."/>
            <person name="Murat C."/>
            <person name="Riley R."/>
            <person name="Ohm R."/>
            <person name="Sun H."/>
            <person name="Tunlid A."/>
            <person name="Henrissat B."/>
            <person name="Grigoriev I.V."/>
            <person name="Hibbett D.S."/>
            <person name="Martin F."/>
        </authorList>
    </citation>
    <scope>NUCLEOTIDE SEQUENCE [LARGE SCALE GENOMIC DNA]</scope>
    <source>
        <strain evidence="1 2">Koide BX008</strain>
    </source>
</reference>
<keyword evidence="2" id="KW-1185">Reference proteome</keyword>
<gene>
    <name evidence="1" type="ORF">M378DRAFT_164790</name>
</gene>
<proteinExistence type="predicted"/>
<dbReference type="EMBL" id="KN818261">
    <property type="protein sequence ID" value="KIL63279.1"/>
    <property type="molecule type" value="Genomic_DNA"/>
</dbReference>
<dbReference type="AlphaFoldDB" id="A0A0C2T9C2"/>
<sequence>MVKATDEIGALLGRGSSLAVYTAWGWNLQRCSFIPLATKKVTRKNDSSFRKRLDTNMTSTFCFRELCSRFLVNAFHRTISLERGGR</sequence>
<organism evidence="1 2">
    <name type="scientific">Amanita muscaria (strain Koide BX008)</name>
    <dbReference type="NCBI Taxonomy" id="946122"/>
    <lineage>
        <taxon>Eukaryota</taxon>
        <taxon>Fungi</taxon>
        <taxon>Dikarya</taxon>
        <taxon>Basidiomycota</taxon>
        <taxon>Agaricomycotina</taxon>
        <taxon>Agaricomycetes</taxon>
        <taxon>Agaricomycetidae</taxon>
        <taxon>Agaricales</taxon>
        <taxon>Pluteineae</taxon>
        <taxon>Amanitaceae</taxon>
        <taxon>Amanita</taxon>
    </lineage>
</organism>
<dbReference type="InParanoid" id="A0A0C2T9C2"/>
<dbReference type="Proteomes" id="UP000054549">
    <property type="component" value="Unassembled WGS sequence"/>
</dbReference>
<accession>A0A0C2T9C2</accession>
<evidence type="ECO:0000313" key="1">
    <source>
        <dbReference type="EMBL" id="KIL63279.1"/>
    </source>
</evidence>
<protein>
    <submittedName>
        <fullName evidence="1">Uncharacterized protein</fullName>
    </submittedName>
</protein>
<evidence type="ECO:0000313" key="2">
    <source>
        <dbReference type="Proteomes" id="UP000054549"/>
    </source>
</evidence>